<accession>A0A0J7XEA1</accession>
<gene>
    <name evidence="1" type="ORF">V473_12225</name>
</gene>
<name>A0A0J7XEA1_9SPHN</name>
<comment type="caution">
    <text evidence="1">The sequence shown here is derived from an EMBL/GenBank/DDBJ whole genome shotgun (WGS) entry which is preliminary data.</text>
</comment>
<protein>
    <submittedName>
        <fullName evidence="1">Uncharacterized protein</fullName>
    </submittedName>
</protein>
<proteinExistence type="predicted"/>
<keyword evidence="2" id="KW-1185">Reference proteome</keyword>
<reference evidence="1 2" key="1">
    <citation type="journal article" date="2015" name="G3 (Bethesda)">
        <title>Insights into Ongoing Evolution of the Hexachlorocyclohexane Catabolic Pathway from Comparative Genomics of Ten Sphingomonadaceae Strains.</title>
        <authorList>
            <person name="Pearce S.L."/>
            <person name="Oakeshott J.G."/>
            <person name="Pandey G."/>
        </authorList>
    </citation>
    <scope>NUCLEOTIDE SEQUENCE [LARGE SCALE GENOMIC DNA]</scope>
    <source>
        <strain evidence="1 2">LL01</strain>
    </source>
</reference>
<evidence type="ECO:0000313" key="1">
    <source>
        <dbReference type="EMBL" id="KMS50406.1"/>
    </source>
</evidence>
<organism evidence="1 2">
    <name type="scientific">Sphingobium cupriresistens LL01</name>
    <dbReference type="NCBI Taxonomy" id="1420583"/>
    <lineage>
        <taxon>Bacteria</taxon>
        <taxon>Pseudomonadati</taxon>
        <taxon>Pseudomonadota</taxon>
        <taxon>Alphaproteobacteria</taxon>
        <taxon>Sphingomonadales</taxon>
        <taxon>Sphingomonadaceae</taxon>
        <taxon>Sphingobium</taxon>
    </lineage>
</organism>
<dbReference type="AlphaFoldDB" id="A0A0J7XEA1"/>
<dbReference type="EMBL" id="JACT01000018">
    <property type="protein sequence ID" value="KMS50406.1"/>
    <property type="molecule type" value="Genomic_DNA"/>
</dbReference>
<evidence type="ECO:0000313" key="2">
    <source>
        <dbReference type="Proteomes" id="UP000052232"/>
    </source>
</evidence>
<dbReference type="Proteomes" id="UP000052232">
    <property type="component" value="Unassembled WGS sequence"/>
</dbReference>
<sequence length="64" mass="6535">MDSSLSARAVALAAEQARPEAGAGAGLRDSALIGEGEPLGLLPPSVPFFTQFGNLLPQQPVFSL</sequence>